<dbReference type="AlphaFoldDB" id="A0A2P6N0C7"/>
<dbReference type="Pfam" id="PF00621">
    <property type="entry name" value="RhoGEF"/>
    <property type="match status" value="1"/>
</dbReference>
<dbReference type="InterPro" id="IPR025423">
    <property type="entry name" value="TMEM205-like"/>
</dbReference>
<feature type="compositionally biased region" description="Low complexity" evidence="5">
    <location>
        <begin position="283"/>
        <end position="318"/>
    </location>
</feature>
<evidence type="ECO:0000256" key="6">
    <source>
        <dbReference type="SAM" id="Phobius"/>
    </source>
</evidence>
<dbReference type="EMBL" id="MDYQ01000266">
    <property type="protein sequence ID" value="PRP77405.1"/>
    <property type="molecule type" value="Genomic_DNA"/>
</dbReference>
<keyword evidence="3 6" id="KW-1133">Transmembrane helix</keyword>
<feature type="region of interest" description="Disordered" evidence="5">
    <location>
        <begin position="200"/>
        <end position="439"/>
    </location>
</feature>
<dbReference type="OrthoDB" id="1641132at2759"/>
<feature type="region of interest" description="Disordered" evidence="5">
    <location>
        <begin position="503"/>
        <end position="524"/>
    </location>
</feature>
<dbReference type="Proteomes" id="UP000241769">
    <property type="component" value="Unassembled WGS sequence"/>
</dbReference>
<feature type="transmembrane region" description="Helical" evidence="6">
    <location>
        <begin position="90"/>
        <end position="112"/>
    </location>
</feature>
<feature type="transmembrane region" description="Helical" evidence="6">
    <location>
        <begin position="12"/>
        <end position="40"/>
    </location>
</feature>
<dbReference type="GO" id="GO:0005085">
    <property type="term" value="F:guanyl-nucleotide exchange factor activity"/>
    <property type="evidence" value="ECO:0007669"/>
    <property type="project" value="InterPro"/>
</dbReference>
<feature type="compositionally biased region" description="Pro residues" evidence="5">
    <location>
        <begin position="373"/>
        <end position="392"/>
    </location>
</feature>
<dbReference type="InterPro" id="IPR011993">
    <property type="entry name" value="PH-like_dom_sf"/>
</dbReference>
<feature type="transmembrane region" description="Helical" evidence="6">
    <location>
        <begin position="149"/>
        <end position="167"/>
    </location>
</feature>
<feature type="transmembrane region" description="Helical" evidence="6">
    <location>
        <begin position="61"/>
        <end position="78"/>
    </location>
</feature>
<feature type="compositionally biased region" description="Low complexity" evidence="5">
    <location>
        <begin position="410"/>
        <end position="431"/>
    </location>
</feature>
<evidence type="ECO:0000256" key="3">
    <source>
        <dbReference type="ARBA" id="ARBA00022989"/>
    </source>
</evidence>
<dbReference type="GO" id="GO:0016020">
    <property type="term" value="C:membrane"/>
    <property type="evidence" value="ECO:0007669"/>
    <property type="project" value="UniProtKB-SubCell"/>
</dbReference>
<keyword evidence="2 6" id="KW-0812">Transmembrane</keyword>
<dbReference type="InterPro" id="IPR035899">
    <property type="entry name" value="DBL_dom_sf"/>
</dbReference>
<dbReference type="PROSITE" id="PS50010">
    <property type="entry name" value="DH_2"/>
    <property type="match status" value="1"/>
</dbReference>
<proteinExistence type="predicted"/>
<dbReference type="GO" id="GO:0005737">
    <property type="term" value="C:cytoplasm"/>
    <property type="evidence" value="ECO:0007669"/>
    <property type="project" value="TreeGrafter"/>
</dbReference>
<reference evidence="8 9" key="1">
    <citation type="journal article" date="2018" name="Genome Biol. Evol.">
        <title>Multiple Roots of Fruiting Body Formation in Amoebozoa.</title>
        <authorList>
            <person name="Hillmann F."/>
            <person name="Forbes G."/>
            <person name="Novohradska S."/>
            <person name="Ferling I."/>
            <person name="Riege K."/>
            <person name="Groth M."/>
            <person name="Westermann M."/>
            <person name="Marz M."/>
            <person name="Spaller T."/>
            <person name="Winckler T."/>
            <person name="Schaap P."/>
            <person name="Glockner G."/>
        </authorList>
    </citation>
    <scope>NUCLEOTIDE SEQUENCE [LARGE SCALE GENOMIC DNA]</scope>
    <source>
        <strain evidence="8 9">Jena</strain>
    </source>
</reference>
<dbReference type="SUPFAM" id="SSF48065">
    <property type="entry name" value="DBL homology domain (DH-domain)"/>
    <property type="match status" value="1"/>
</dbReference>
<dbReference type="Gene3D" id="2.30.29.30">
    <property type="entry name" value="Pleckstrin-homology domain (PH domain)/Phosphotyrosine-binding domain (PTB)"/>
    <property type="match status" value="1"/>
</dbReference>
<accession>A0A2P6N0C7</accession>
<evidence type="ECO:0000256" key="2">
    <source>
        <dbReference type="ARBA" id="ARBA00022692"/>
    </source>
</evidence>
<dbReference type="PANTHER" id="PTHR12673">
    <property type="entry name" value="FACIOGENITAL DYSPLASIA PROTEIN"/>
    <property type="match status" value="1"/>
</dbReference>
<dbReference type="Pfam" id="PF13664">
    <property type="entry name" value="DUF4149"/>
    <property type="match status" value="1"/>
</dbReference>
<dbReference type="SUPFAM" id="SSF50729">
    <property type="entry name" value="PH domain-like"/>
    <property type="match status" value="1"/>
</dbReference>
<evidence type="ECO:0000256" key="5">
    <source>
        <dbReference type="SAM" id="MobiDB-lite"/>
    </source>
</evidence>
<dbReference type="InterPro" id="IPR000219">
    <property type="entry name" value="DH_dom"/>
</dbReference>
<name>A0A2P6N0C7_9EUKA</name>
<feature type="compositionally biased region" description="Polar residues" evidence="5">
    <location>
        <begin position="235"/>
        <end position="251"/>
    </location>
</feature>
<dbReference type="InParanoid" id="A0A2P6N0C7"/>
<dbReference type="InterPro" id="IPR001331">
    <property type="entry name" value="GDS_CDC24_CS"/>
</dbReference>
<dbReference type="GO" id="GO:0035556">
    <property type="term" value="P:intracellular signal transduction"/>
    <property type="evidence" value="ECO:0007669"/>
    <property type="project" value="InterPro"/>
</dbReference>
<evidence type="ECO:0000313" key="8">
    <source>
        <dbReference type="EMBL" id="PRP77405.1"/>
    </source>
</evidence>
<feature type="compositionally biased region" description="Pro residues" evidence="5">
    <location>
        <begin position="319"/>
        <end position="328"/>
    </location>
</feature>
<evidence type="ECO:0000256" key="4">
    <source>
        <dbReference type="ARBA" id="ARBA00023136"/>
    </source>
</evidence>
<evidence type="ECO:0000259" key="7">
    <source>
        <dbReference type="PROSITE" id="PS50010"/>
    </source>
</evidence>
<protein>
    <recommendedName>
        <fullName evidence="7">DH domain-containing protein</fullName>
    </recommendedName>
</protein>
<comment type="subcellular location">
    <subcellularLocation>
        <location evidence="1">Membrane</location>
    </subcellularLocation>
</comment>
<keyword evidence="4 6" id="KW-0472">Membrane</keyword>
<feature type="compositionally biased region" description="Low complexity" evidence="5">
    <location>
        <begin position="329"/>
        <end position="341"/>
    </location>
</feature>
<dbReference type="PROSITE" id="PS00741">
    <property type="entry name" value="DH_1"/>
    <property type="match status" value="1"/>
</dbReference>
<feature type="domain" description="DH" evidence="7">
    <location>
        <begin position="531"/>
        <end position="728"/>
    </location>
</feature>
<sequence>MTQLELFSAPHIWTVVHLLSFGLWFGTMIWHSLIAGIIMFKNMERRPFGGLQAKLFGPYHTLGNICGFILLLSYYQINSIFEVNFASRPQFIKLVTLNLMLVINAIEAYYVSPKTTNIMYARWKAEDEGDEKKVTQLSRDFSKWHGINSAMNLVVMIAAIVYTVYLAQKCWSVSSLYRKEDRCKCSALFDCILKRRSMQSGDALKASPRGPPPIPPLRRVATTYTDGHHAESGEISRTGSNNQLSHSTSDNAADKTRTVPSSPNSFYGKQNNPYLQGKKDEPTSPVSSSPSLASSGSSEAPLSPGTSSTTSPPTRLANRPPPPPPPVRPSNRPTTSPTTPTFARSQTLRGMTKPPAIPAKPILDDSTRKTNLPPLPSPPPRSVPPIPLPPSTPTDSPTTPRTDPPPDPAETPIVDDSKSPPVSTNSSSSTTGRRGAVLHVDDPSAAVTAAVGKARSFSGHFAFNRSRTSSGDSNRPAPSVTAPAVVPTVTPVVVPTVAPVVQDNRDQPEVEATKDVEVESKENKDEKLKKRRKDIFDEIISTEEYYISVLDKAKTNYCAALMAQINEFPKKFEVLGKPFTEKHVVEIFGNISEIYKINSELLLTPLKGRQGNYTFETCCGDIFCAVTPFLRLYIQYSGNFDKSIDLLNKAKKHAPFQDWLDSLRLNLSNPNELPPLDSVLIAPIQRIPRYGLLLKDLLNHTPESHPDHRPLQTAIMSISAVAEQVNSAKKGEDMGMRLAAIDASLQGKPADLVIVMPQRVLVRESMMTLIMKKDKEMKKFDVKTFLFNDSILICRTAKFLGKMTFIATLPLIEVIDVANIEDAPGGATFQFNINMAMKCYSLLCSRQMEKTDWLHDINDCRDKQLEIEGAKMQYKMKHKKGAGLTTGSFLAGSGSESTLSQSTGE</sequence>
<dbReference type="PANTHER" id="PTHR12673:SF159">
    <property type="entry name" value="LD03170P"/>
    <property type="match status" value="1"/>
</dbReference>
<evidence type="ECO:0000256" key="1">
    <source>
        <dbReference type="ARBA" id="ARBA00004370"/>
    </source>
</evidence>
<gene>
    <name evidence="8" type="ORF">PROFUN_14365</name>
</gene>
<comment type="caution">
    <text evidence="8">The sequence shown here is derived from an EMBL/GenBank/DDBJ whole genome shotgun (WGS) entry which is preliminary data.</text>
</comment>
<keyword evidence="9" id="KW-1185">Reference proteome</keyword>
<dbReference type="CDD" id="cd00160">
    <property type="entry name" value="RhoGEF"/>
    <property type="match status" value="1"/>
</dbReference>
<dbReference type="Gene3D" id="1.20.900.10">
    <property type="entry name" value="Dbl homology (DH) domain"/>
    <property type="match status" value="1"/>
</dbReference>
<dbReference type="PRINTS" id="PR01217">
    <property type="entry name" value="PRICHEXTENSN"/>
</dbReference>
<feature type="compositionally biased region" description="Polar residues" evidence="5">
    <location>
        <begin position="258"/>
        <end position="274"/>
    </location>
</feature>
<dbReference type="SMART" id="SM00325">
    <property type="entry name" value="RhoGEF"/>
    <property type="match status" value="1"/>
</dbReference>
<evidence type="ECO:0000313" key="9">
    <source>
        <dbReference type="Proteomes" id="UP000241769"/>
    </source>
</evidence>
<organism evidence="8 9">
    <name type="scientific">Planoprotostelium fungivorum</name>
    <dbReference type="NCBI Taxonomy" id="1890364"/>
    <lineage>
        <taxon>Eukaryota</taxon>
        <taxon>Amoebozoa</taxon>
        <taxon>Evosea</taxon>
        <taxon>Variosea</taxon>
        <taxon>Cavosteliida</taxon>
        <taxon>Cavosteliaceae</taxon>
        <taxon>Planoprotostelium</taxon>
    </lineage>
</organism>
<dbReference type="InterPro" id="IPR051092">
    <property type="entry name" value="FYVE_RhoGEF_PH"/>
</dbReference>